<evidence type="ECO:0000259" key="5">
    <source>
        <dbReference type="PROSITE" id="PS50998"/>
    </source>
</evidence>
<dbReference type="FunFam" id="4.10.740.10:FF:000001">
    <property type="entry name" value="vitamin K-dependent protein S"/>
    <property type="match status" value="1"/>
</dbReference>
<dbReference type="InterPro" id="IPR009003">
    <property type="entry name" value="Peptidase_S1_PA"/>
</dbReference>
<dbReference type="InterPro" id="IPR050442">
    <property type="entry name" value="Peptidase_S1_coag_factors"/>
</dbReference>
<keyword evidence="2" id="KW-0094">Blood coagulation</keyword>
<evidence type="ECO:0000256" key="1">
    <source>
        <dbReference type="ARBA" id="ARBA00022696"/>
    </source>
</evidence>
<keyword evidence="1" id="KW-0356">Hemostasis</keyword>
<accession>B3EX42</accession>
<dbReference type="Pfam" id="PF00594">
    <property type="entry name" value="Gla"/>
    <property type="match status" value="1"/>
</dbReference>
<dbReference type="Gene3D" id="4.10.740.10">
    <property type="entry name" value="Coagulation Factor IX"/>
    <property type="match status" value="1"/>
</dbReference>
<dbReference type="MEROPS" id="S01.216"/>
<dbReference type="GO" id="GO:0004252">
    <property type="term" value="F:serine-type endopeptidase activity"/>
    <property type="evidence" value="ECO:0007669"/>
    <property type="project" value="InterPro"/>
</dbReference>
<reference evidence="6" key="1">
    <citation type="submission" date="2008-06" db="EMBL/GenBank/DDBJ databases">
        <title>NISC Comparative Sequencing Initiative.</title>
        <authorList>
            <person name="Antonellis A."/>
            <person name="Benjamin B."/>
            <person name="Blakesley R.W."/>
            <person name="Bouffard G.G."/>
            <person name="Brinkley C."/>
            <person name="Brooks S."/>
            <person name="Chu G."/>
            <person name="Chub I."/>
            <person name="Coleman H."/>
            <person name="Fuksenko T."/>
            <person name="Gestole M."/>
            <person name="Gregory M."/>
            <person name="Guan X."/>
            <person name="Gupta J."/>
            <person name="Gurson N."/>
            <person name="Han E."/>
            <person name="Han J."/>
            <person name="Hansen N."/>
            <person name="Hargrove A."/>
            <person name="Hines-Harris K."/>
            <person name="Ho S.-L."/>
            <person name="Hu P."/>
            <person name="Hunter G."/>
            <person name="Hurle B."/>
            <person name="Idol J.R."/>
            <person name="Johnson T."/>
            <person name="Knight E."/>
            <person name="Kwong P."/>
            <person name="Lee-Lin S.-Q."/>
            <person name="Legaspi R."/>
            <person name="Madden M."/>
            <person name="Maduro Q.L."/>
            <person name="Maduro V.B."/>
            <person name="Margulies E.H."/>
            <person name="Masiello C."/>
            <person name="Maskeri B."/>
            <person name="McDowell J."/>
            <person name="Merkulov G."/>
            <person name="Montemayor C."/>
            <person name="Mullikin J.C."/>
            <person name="Park M."/>
            <person name="Prasad A."/>
            <person name="Ramsahoye C."/>
            <person name="Reddix-Dugue N."/>
            <person name="Riebow N."/>
            <person name="Schandler K."/>
            <person name="Schueler M.G."/>
            <person name="Sison C."/>
            <person name="Smith L."/>
            <person name="Stantripop S."/>
            <person name="Thomas J.W."/>
            <person name="Thomas P.J."/>
            <person name="Tsipouri V."/>
            <person name="Young A."/>
            <person name="Green E.D."/>
        </authorList>
    </citation>
    <scope>NUCLEOTIDE SEQUENCE</scope>
</reference>
<keyword evidence="3" id="KW-1015">Disulfide bond</keyword>
<dbReference type="SUPFAM" id="SSF57630">
    <property type="entry name" value="GLA-domain"/>
    <property type="match status" value="1"/>
</dbReference>
<dbReference type="SUPFAM" id="SSF50494">
    <property type="entry name" value="Trypsin-like serine proteases"/>
    <property type="match status" value="1"/>
</dbReference>
<name>B3EX42_SORAR</name>
<dbReference type="EMBL" id="DP000765">
    <property type="protein sequence ID" value="ACE75800.1"/>
    <property type="molecule type" value="Genomic_DNA"/>
</dbReference>
<evidence type="ECO:0000313" key="6">
    <source>
        <dbReference type="EMBL" id="ACE75800.1"/>
    </source>
</evidence>
<organism evidence="6">
    <name type="scientific">Sorex araneus</name>
    <name type="common">Eurasian common shrew</name>
    <name type="synonym">European shrew</name>
    <dbReference type="NCBI Taxonomy" id="42254"/>
    <lineage>
        <taxon>Eukaryota</taxon>
        <taxon>Metazoa</taxon>
        <taxon>Chordata</taxon>
        <taxon>Craniata</taxon>
        <taxon>Vertebrata</taxon>
        <taxon>Euteleostomi</taxon>
        <taxon>Mammalia</taxon>
        <taxon>Eutheria</taxon>
        <taxon>Laurasiatheria</taxon>
        <taxon>Eulipotyphla</taxon>
        <taxon>Soricidae</taxon>
        <taxon>Soricinae</taxon>
        <taxon>Sorex</taxon>
    </lineage>
</organism>
<dbReference type="AlphaFoldDB" id="B3EX42"/>
<dbReference type="GO" id="GO:0006508">
    <property type="term" value="P:proteolysis"/>
    <property type="evidence" value="ECO:0007669"/>
    <property type="project" value="InterPro"/>
</dbReference>
<feature type="domain" description="Gla" evidence="5">
    <location>
        <begin position="1"/>
        <end position="43"/>
    </location>
</feature>
<dbReference type="PANTHER" id="PTHR24278">
    <property type="entry name" value="COAGULATION FACTOR"/>
    <property type="match status" value="1"/>
</dbReference>
<dbReference type="InterPro" id="IPR017857">
    <property type="entry name" value="Coagulation_fac-like_Gla_dom"/>
</dbReference>
<evidence type="ECO:0000256" key="3">
    <source>
        <dbReference type="ARBA" id="ARBA00023157"/>
    </source>
</evidence>
<dbReference type="InterPro" id="IPR000294">
    <property type="entry name" value="GLA_domain"/>
</dbReference>
<dbReference type="PROSITE" id="PS50998">
    <property type="entry name" value="GLA_2"/>
    <property type="match status" value="1"/>
</dbReference>
<keyword evidence="4" id="KW-0325">Glycoprotein</keyword>
<dbReference type="Pfam" id="PF00089">
    <property type="entry name" value="Trypsin"/>
    <property type="match status" value="1"/>
</dbReference>
<protein>
    <submittedName>
        <fullName evidence="6">Coagulation factor X (Predicted)</fullName>
    </submittedName>
</protein>
<dbReference type="GO" id="GO:0005509">
    <property type="term" value="F:calcium ion binding"/>
    <property type="evidence" value="ECO:0007669"/>
    <property type="project" value="InterPro"/>
</dbReference>
<dbReference type="InterPro" id="IPR001254">
    <property type="entry name" value="Trypsin_dom"/>
</dbReference>
<sequence length="90" mass="10254">MKKGNLERECLEETCSYEEAREVFEDTDKTALLVNEDNEAFCGGTILSEFYVLTAAHCVHQAKRFKVRVGECSRMPRVRVGECSCMLRQG</sequence>
<gene>
    <name evidence="6" type="primary">F10</name>
</gene>
<dbReference type="GO" id="GO:0005615">
    <property type="term" value="C:extracellular space"/>
    <property type="evidence" value="ECO:0007669"/>
    <property type="project" value="TreeGrafter"/>
</dbReference>
<dbReference type="Gene3D" id="2.40.10.10">
    <property type="entry name" value="Trypsin-like serine proteases"/>
    <property type="match status" value="1"/>
</dbReference>
<dbReference type="InterPro" id="IPR043504">
    <property type="entry name" value="Peptidase_S1_PA_chymotrypsin"/>
</dbReference>
<evidence type="ECO:0000256" key="2">
    <source>
        <dbReference type="ARBA" id="ARBA00023084"/>
    </source>
</evidence>
<dbReference type="PANTHER" id="PTHR24278:SF28">
    <property type="entry name" value="COAGULATION FACTOR X"/>
    <property type="match status" value="1"/>
</dbReference>
<proteinExistence type="predicted"/>
<evidence type="ECO:0000256" key="4">
    <source>
        <dbReference type="ARBA" id="ARBA00023180"/>
    </source>
</evidence>
<dbReference type="InterPro" id="IPR035972">
    <property type="entry name" value="GLA-like_dom_SF"/>
</dbReference>
<dbReference type="GO" id="GO:0007596">
    <property type="term" value="P:blood coagulation"/>
    <property type="evidence" value="ECO:0007669"/>
    <property type="project" value="UniProtKB-KW"/>
</dbReference>